<organism evidence="1 2">
    <name type="scientific">Autumnicola lenta</name>
    <dbReference type="NCBI Taxonomy" id="3075593"/>
    <lineage>
        <taxon>Bacteria</taxon>
        <taxon>Pseudomonadati</taxon>
        <taxon>Bacteroidota</taxon>
        <taxon>Flavobacteriia</taxon>
        <taxon>Flavobacteriales</taxon>
        <taxon>Flavobacteriaceae</taxon>
        <taxon>Autumnicola</taxon>
    </lineage>
</organism>
<protein>
    <submittedName>
        <fullName evidence="1">Sensory rhodopsin transducer</fullName>
    </submittedName>
</protein>
<dbReference type="RefSeq" id="WP_311494686.1">
    <property type="nucleotide sequence ID" value="NZ_JAVRHO010000008.1"/>
</dbReference>
<comment type="caution">
    <text evidence="1">The sequence shown here is derived from an EMBL/GenBank/DDBJ whole genome shotgun (WGS) entry which is preliminary data.</text>
</comment>
<proteinExistence type="predicted"/>
<reference evidence="1 2" key="1">
    <citation type="submission" date="2023-09" db="EMBL/GenBank/DDBJ databases">
        <authorList>
            <person name="Rey-Velasco X."/>
        </authorList>
    </citation>
    <scope>NUCLEOTIDE SEQUENCE [LARGE SCALE GENOMIC DNA]</scope>
    <source>
        <strain evidence="1 2">F260</strain>
    </source>
</reference>
<dbReference type="InterPro" id="IPR009794">
    <property type="entry name" value="ASRT"/>
</dbReference>
<dbReference type="Proteomes" id="UP001245285">
    <property type="component" value="Unassembled WGS sequence"/>
</dbReference>
<dbReference type="Pfam" id="PF07100">
    <property type="entry name" value="ASRT"/>
    <property type="match status" value="1"/>
</dbReference>
<keyword evidence="2" id="KW-1185">Reference proteome</keyword>
<dbReference type="PIRSF" id="PIRSF008711">
    <property type="entry name" value="UCP008711"/>
    <property type="match status" value="1"/>
</dbReference>
<gene>
    <name evidence="1" type="ORF">RM545_07460</name>
</gene>
<name>A0ABU3CJJ0_9FLAO</name>
<dbReference type="InterPro" id="IPR036698">
    <property type="entry name" value="TM1070-like_sf"/>
</dbReference>
<evidence type="ECO:0000313" key="2">
    <source>
        <dbReference type="Proteomes" id="UP001245285"/>
    </source>
</evidence>
<dbReference type="EMBL" id="JAVRHO010000008">
    <property type="protein sequence ID" value="MDT0646522.1"/>
    <property type="molecule type" value="Genomic_DNA"/>
</dbReference>
<dbReference type="Gene3D" id="2.60.290.11">
    <property type="entry name" value="TM1070-like"/>
    <property type="match status" value="1"/>
</dbReference>
<accession>A0ABU3CJJ0</accession>
<sequence length="127" mass="14400">MKAIGKIDWAFSAGRIPFKNNGEEPEFISHDKIAVLNTSEENAIVELLIFYEDQKPVGTYEILVRAKRLRKIRFNDLIAPEAVQLERNYSCLIQTNVPVVIQFSRMNTGANSNAEMSTIAFPVEPEK</sequence>
<evidence type="ECO:0000313" key="1">
    <source>
        <dbReference type="EMBL" id="MDT0646522.1"/>
    </source>
</evidence>
<dbReference type="SUPFAM" id="SSF89232">
    <property type="entry name" value="Hypothetical protein TM1070"/>
    <property type="match status" value="1"/>
</dbReference>